<feature type="region of interest" description="Disordered" evidence="1">
    <location>
        <begin position="81"/>
        <end position="128"/>
    </location>
</feature>
<dbReference type="RefSeq" id="XP_018064458.1">
    <property type="nucleotide sequence ID" value="XM_018209954.1"/>
</dbReference>
<name>A0A132BCX7_MOLSC</name>
<organism evidence="2 3">
    <name type="scientific">Mollisia scopiformis</name>
    <name type="common">Conifer needle endophyte fungus</name>
    <name type="synonym">Phialocephala scopiformis</name>
    <dbReference type="NCBI Taxonomy" id="149040"/>
    <lineage>
        <taxon>Eukaryota</taxon>
        <taxon>Fungi</taxon>
        <taxon>Dikarya</taxon>
        <taxon>Ascomycota</taxon>
        <taxon>Pezizomycotina</taxon>
        <taxon>Leotiomycetes</taxon>
        <taxon>Helotiales</taxon>
        <taxon>Mollisiaceae</taxon>
        <taxon>Mollisia</taxon>
    </lineage>
</organism>
<keyword evidence="3" id="KW-1185">Reference proteome</keyword>
<evidence type="ECO:0000313" key="3">
    <source>
        <dbReference type="Proteomes" id="UP000070700"/>
    </source>
</evidence>
<accession>A0A132BCX7</accession>
<dbReference type="CDD" id="cd10170">
    <property type="entry name" value="ASKHA_NBD_HSP70"/>
    <property type="match status" value="1"/>
</dbReference>
<dbReference type="STRING" id="149040.A0A132BCX7"/>
<dbReference type="Proteomes" id="UP000070700">
    <property type="component" value="Unassembled WGS sequence"/>
</dbReference>
<dbReference type="EMBL" id="KQ947430">
    <property type="protein sequence ID" value="KUJ10103.1"/>
    <property type="molecule type" value="Genomic_DNA"/>
</dbReference>
<dbReference type="Gene3D" id="3.90.640.10">
    <property type="entry name" value="Actin, Chain A, domain 4"/>
    <property type="match status" value="1"/>
</dbReference>
<dbReference type="AlphaFoldDB" id="A0A132BCX7"/>
<dbReference type="InterPro" id="IPR043129">
    <property type="entry name" value="ATPase_NBD"/>
</dbReference>
<dbReference type="InParanoid" id="A0A132BCX7"/>
<sequence>MSEENESEREDDTPHLGSRIRYILIGIDYGTTFTSISYFTYFDGEAVTTIYPSDIATISNWPEDPMRGLNLHVPTEQWYSSIPINRSPTTGRIEPDPEVDGFSSSSEEENENEPSRLRRSPAPRPDQRLSQILDSSSADDDSSPDLLWGFQCPYQRYIAHTTRDYRRHVDRVKLMLLNTEHTKKGREELQPVFEDLIENQLVRNNGIQRPDLDCELVQDMITDYLAKIFQHTRQELIARGEYDNKSCVKFALTVPVMFSKISSLVLQWALGEAIRVTGFGTLTNRNVDNLFLVTEPKAAATFLLGSSKDLTAGATFVVCDCGGGTVDASTFSVARSQPLRLGEEVCPPAGDNCGASYLNENFRRLMLEKLRDEAEHFERNGNTIESLVDAQMPNFEDHLKRNRDIYKNPSARIYIPGLRGDKRQGREGQDAKGFDDNYVWLYQNDFHQIFFPLLDRVARVIQGQLEAAIALGKEVKHVFLTGGFGASLSLQSHLQKFLAKFAEEVGLSYEIDLVLPRHDQDYITAVSSGAVLLTRNPEDGIPRLAETTYGFLTKQLYEPDWVGHTNGKPVLCPLEACLMIEVIDNFLEQGDILDSKHKWKPLTRTHHFPVDDKTLLCEEVLYVSDTTSSSEYHLNHEQNKNAQPAGNFFVDFTKLRNQGKIRPKGAGRGQKGKGKARYEITYDLILLVDGRNLKIEVRYPSGQYGKIVKVAQICIAASFKPGTS</sequence>
<gene>
    <name evidence="2" type="ORF">LY89DRAFT_596948</name>
</gene>
<dbReference type="GeneID" id="28819680"/>
<dbReference type="PANTHER" id="PTHR42749">
    <property type="entry name" value="CELL SHAPE-DETERMINING PROTEIN MREB"/>
    <property type="match status" value="1"/>
</dbReference>
<dbReference type="OrthoDB" id="2963168at2759"/>
<proteinExistence type="predicted"/>
<dbReference type="PANTHER" id="PTHR42749:SF8">
    <property type="entry name" value="HSP70 FAMILY PROTEIN (AFU_ORTHOLOGUE AFUA_3G13740)"/>
    <property type="match status" value="1"/>
</dbReference>
<evidence type="ECO:0000256" key="1">
    <source>
        <dbReference type="SAM" id="MobiDB-lite"/>
    </source>
</evidence>
<reference evidence="2 3" key="1">
    <citation type="submission" date="2015-10" db="EMBL/GenBank/DDBJ databases">
        <title>Full genome of DAOMC 229536 Phialocephala scopiformis, a fungal endophyte of spruce producing the potent anti-insectan compound rugulosin.</title>
        <authorList>
            <consortium name="DOE Joint Genome Institute"/>
            <person name="Walker A.K."/>
            <person name="Frasz S.L."/>
            <person name="Seifert K.A."/>
            <person name="Miller J.D."/>
            <person name="Mondo S.J."/>
            <person name="Labutti K."/>
            <person name="Lipzen A."/>
            <person name="Dockter R."/>
            <person name="Kennedy M."/>
            <person name="Grigoriev I.V."/>
            <person name="Spatafora J.W."/>
        </authorList>
    </citation>
    <scope>NUCLEOTIDE SEQUENCE [LARGE SCALE GENOMIC DNA]</scope>
    <source>
        <strain evidence="2 3">CBS 120377</strain>
    </source>
</reference>
<dbReference type="KEGG" id="psco:LY89DRAFT_596948"/>
<dbReference type="Gene3D" id="3.30.420.40">
    <property type="match status" value="2"/>
</dbReference>
<evidence type="ECO:0000313" key="2">
    <source>
        <dbReference type="EMBL" id="KUJ10103.1"/>
    </source>
</evidence>
<dbReference type="SUPFAM" id="SSF53067">
    <property type="entry name" value="Actin-like ATPase domain"/>
    <property type="match status" value="1"/>
</dbReference>
<protein>
    <submittedName>
        <fullName evidence="2">Uncharacterized protein</fullName>
    </submittedName>
</protein>
<feature type="compositionally biased region" description="Polar residues" evidence="1">
    <location>
        <begin position="81"/>
        <end position="90"/>
    </location>
</feature>